<dbReference type="AlphaFoldDB" id="A0A6A4N1R6"/>
<reference evidence="2" key="1">
    <citation type="journal article" date="2020" name="Nat. Commun.">
        <title>Genome sequence of the cluster root forming white lupin.</title>
        <authorList>
            <person name="Hufnagel B."/>
            <person name="Marques A."/>
            <person name="Soriano A."/>
            <person name="Marques L."/>
            <person name="Divol F."/>
            <person name="Doumas P."/>
            <person name="Sallet E."/>
            <person name="Mancinotti D."/>
            <person name="Carrere S."/>
            <person name="Marande W."/>
            <person name="Arribat S."/>
            <person name="Keller J."/>
            <person name="Huneau C."/>
            <person name="Blein T."/>
            <person name="Aime D."/>
            <person name="Laguerre M."/>
            <person name="Taylor J."/>
            <person name="Schubert V."/>
            <person name="Nelson M."/>
            <person name="Geu-Flores F."/>
            <person name="Crespi M."/>
            <person name="Gallardo-Guerrero K."/>
            <person name="Delaux P.-M."/>
            <person name="Salse J."/>
            <person name="Berges H."/>
            <person name="Guyot R."/>
            <person name="Gouzy J."/>
            <person name="Peret B."/>
        </authorList>
    </citation>
    <scope>NUCLEOTIDE SEQUENCE [LARGE SCALE GENOMIC DNA]</scope>
    <source>
        <strain evidence="2">cv. Amiga</strain>
    </source>
</reference>
<accession>A0A6A4N1R6</accession>
<geneLocation type="mitochondrion" evidence="1"/>
<evidence type="ECO:0000313" key="2">
    <source>
        <dbReference type="Proteomes" id="UP000447434"/>
    </source>
</evidence>
<dbReference type="Proteomes" id="UP000447434">
    <property type="component" value="Unassembled WGS sequence"/>
</dbReference>
<protein>
    <submittedName>
        <fullName evidence="1">Uncharacterized protein</fullName>
    </submittedName>
</protein>
<organism evidence="1 2">
    <name type="scientific">Lupinus albus</name>
    <name type="common">White lupine</name>
    <name type="synonym">Lupinus termis</name>
    <dbReference type="NCBI Taxonomy" id="3870"/>
    <lineage>
        <taxon>Eukaryota</taxon>
        <taxon>Viridiplantae</taxon>
        <taxon>Streptophyta</taxon>
        <taxon>Embryophyta</taxon>
        <taxon>Tracheophyta</taxon>
        <taxon>Spermatophyta</taxon>
        <taxon>Magnoliopsida</taxon>
        <taxon>eudicotyledons</taxon>
        <taxon>Gunneridae</taxon>
        <taxon>Pentapetalae</taxon>
        <taxon>rosids</taxon>
        <taxon>fabids</taxon>
        <taxon>Fabales</taxon>
        <taxon>Fabaceae</taxon>
        <taxon>Papilionoideae</taxon>
        <taxon>50 kb inversion clade</taxon>
        <taxon>genistoids sensu lato</taxon>
        <taxon>core genistoids</taxon>
        <taxon>Genisteae</taxon>
        <taxon>Lupinus</taxon>
    </lineage>
</organism>
<keyword evidence="2" id="KW-1185">Reference proteome</keyword>
<gene>
    <name evidence="1" type="ORF">Lalb_Chr00c21g0406011</name>
</gene>
<name>A0A6A4N1R6_LUPAL</name>
<proteinExistence type="predicted"/>
<comment type="caution">
    <text evidence="1">The sequence shown here is derived from an EMBL/GenBank/DDBJ whole genome shotgun (WGS) entry which is preliminary data.</text>
</comment>
<keyword evidence="1" id="KW-0496">Mitochondrion</keyword>
<dbReference type="EMBL" id="WOCE01000046">
    <property type="protein sequence ID" value="KAE9584360.1"/>
    <property type="molecule type" value="Genomic_DNA"/>
</dbReference>
<sequence length="55" mass="6420">MLSNSKDRTFSLLLRLKPVLTVSLLQGRNAHNLVTIWEFFLPIKSRKVRSLTCNY</sequence>
<evidence type="ECO:0000313" key="1">
    <source>
        <dbReference type="EMBL" id="KAE9584360.1"/>
    </source>
</evidence>